<comment type="caution">
    <text evidence="1">The sequence shown here is derived from an EMBL/GenBank/DDBJ whole genome shotgun (WGS) entry which is preliminary data.</text>
</comment>
<sequence>MASKNGTIYEEDVDYEVVDGELETSWHHPEGTVSSWSRPNVLDNEPWRIRRLEGGSIQDGETVLVTYDTTRVVRGQGHGAYCPFSEYTREIQSESIARMTRLMEGTGFESKYLNLGLDEIWVLRGDDGRCCSQNDWSNEETFVYEINKIDSEIREHSPNTRLMMWSDMFDPRQTPGWKSTMDYKAVLNSDLSRDVIMMPWLYYTSSEYQVSIDGSLRFLIGEGFSIAGTSGHEPLNNLLWGESLMHAKYILDGDVHGLLYTTWAFSEGDKMGGLPAFAQATWSPGQMRMAGAAELIECLRQAGLHSNVGQHAWIEHITSENIGKLEDYGLIKQRLQIALAQVEIDMAAMGDKRLDVLRRAGVDIPRIYELGQRMLSNIEGH</sequence>
<evidence type="ECO:0000313" key="2">
    <source>
        <dbReference type="Proteomes" id="UP001575105"/>
    </source>
</evidence>
<dbReference type="EMBL" id="JBGUBD010000006">
    <property type="protein sequence ID" value="MFA9478948.1"/>
    <property type="molecule type" value="Genomic_DNA"/>
</dbReference>
<dbReference type="Proteomes" id="UP001575105">
    <property type="component" value="Unassembled WGS sequence"/>
</dbReference>
<dbReference type="SUPFAM" id="SSF51445">
    <property type="entry name" value="(Trans)glycosidases"/>
    <property type="match status" value="1"/>
</dbReference>
<keyword evidence="2" id="KW-1185">Reference proteome</keyword>
<organism evidence="1 2">
    <name type="scientific">Natronomicrosphaera hydrolytica</name>
    <dbReference type="NCBI Taxonomy" id="3242702"/>
    <lineage>
        <taxon>Bacteria</taxon>
        <taxon>Pseudomonadati</taxon>
        <taxon>Planctomycetota</taxon>
        <taxon>Phycisphaerae</taxon>
        <taxon>Phycisphaerales</taxon>
        <taxon>Phycisphaeraceae</taxon>
        <taxon>Natronomicrosphaera</taxon>
    </lineage>
</organism>
<protein>
    <submittedName>
        <fullName evidence="1">Uncharacterized protein</fullName>
    </submittedName>
</protein>
<dbReference type="InterPro" id="IPR017853">
    <property type="entry name" value="GH"/>
</dbReference>
<dbReference type="Gene3D" id="3.20.20.80">
    <property type="entry name" value="Glycosidases"/>
    <property type="match status" value="1"/>
</dbReference>
<accession>A0ABV4U5S1</accession>
<evidence type="ECO:0000313" key="1">
    <source>
        <dbReference type="EMBL" id="MFA9478948.1"/>
    </source>
</evidence>
<reference evidence="1 2" key="1">
    <citation type="submission" date="2024-08" db="EMBL/GenBank/DDBJ databases">
        <title>Whole-genome sequencing of halo(alkali)philic microorganisms from hypersaline lakes.</title>
        <authorList>
            <person name="Sorokin D.Y."/>
            <person name="Merkel A.Y."/>
            <person name="Messina E."/>
            <person name="Yakimov M."/>
        </authorList>
    </citation>
    <scope>NUCLEOTIDE SEQUENCE [LARGE SCALE GENOMIC DNA]</scope>
    <source>
        <strain evidence="1 2">AB-hyl4</strain>
    </source>
</reference>
<proteinExistence type="predicted"/>
<dbReference type="RefSeq" id="WP_425345867.1">
    <property type="nucleotide sequence ID" value="NZ_JBGUBD010000006.1"/>
</dbReference>
<name>A0ABV4U5S1_9BACT</name>
<gene>
    <name evidence="1" type="ORF">ACERK3_11690</name>
</gene>